<keyword evidence="3" id="KW-1185">Reference proteome</keyword>
<reference evidence="2" key="1">
    <citation type="journal article" date="2023" name="Mol. Phylogenet. Evol.">
        <title>Genome-scale phylogeny and comparative genomics of the fungal order Sordariales.</title>
        <authorList>
            <person name="Hensen N."/>
            <person name="Bonometti L."/>
            <person name="Westerberg I."/>
            <person name="Brannstrom I.O."/>
            <person name="Guillou S."/>
            <person name="Cros-Aarteil S."/>
            <person name="Calhoun S."/>
            <person name="Haridas S."/>
            <person name="Kuo A."/>
            <person name="Mondo S."/>
            <person name="Pangilinan J."/>
            <person name="Riley R."/>
            <person name="LaButti K."/>
            <person name="Andreopoulos B."/>
            <person name="Lipzen A."/>
            <person name="Chen C."/>
            <person name="Yan M."/>
            <person name="Daum C."/>
            <person name="Ng V."/>
            <person name="Clum A."/>
            <person name="Steindorff A."/>
            <person name="Ohm R.A."/>
            <person name="Martin F."/>
            <person name="Silar P."/>
            <person name="Natvig D.O."/>
            <person name="Lalanne C."/>
            <person name="Gautier V."/>
            <person name="Ament-Velasquez S.L."/>
            <person name="Kruys A."/>
            <person name="Hutchinson M.I."/>
            <person name="Powell A.J."/>
            <person name="Barry K."/>
            <person name="Miller A.N."/>
            <person name="Grigoriev I.V."/>
            <person name="Debuchy R."/>
            <person name="Gladieux P."/>
            <person name="Hiltunen Thoren M."/>
            <person name="Johannesson H."/>
        </authorList>
    </citation>
    <scope>NUCLEOTIDE SEQUENCE</scope>
    <source>
        <strain evidence="2">PSN293</strain>
    </source>
</reference>
<name>A0AAN6YC13_9PEZI</name>
<dbReference type="AlphaFoldDB" id="A0AAN6YC13"/>
<sequence>MGFRSLLGLDKSSDPKSREDIPSLSTEIVPLKEAWQGNLPCVHGATDGCATHNPAQTAVFFDTSLFAGSNTSKIKPSGNHKSNDPPDTEEHIIPTVESFLPKSVDSLTVLPKVHKSVAFSLAFYHVQAVMASPDPSLTAARLLSCRATTGSNPALSWTVQPLIQPATGDKSNGHGNLLLKYTLSFGIKADLGSWTETVQHGRAVTKEMLIGSGYRDFSPCPHTHLAFTSHKGEGRDHFRYAGVHYTRKKLKEGSGSSKWIEEKGEWKSEVLEEPIEPICCARCYTDCHVEISTVPGGAVVVCVSMYKDLGEGRHWADAKWLSLARGVDLQPGAREASDFGRMRRAFVENGLSL</sequence>
<evidence type="ECO:0000313" key="2">
    <source>
        <dbReference type="EMBL" id="KAK4215236.1"/>
    </source>
</evidence>
<dbReference type="Proteomes" id="UP001301769">
    <property type="component" value="Unassembled WGS sequence"/>
</dbReference>
<dbReference type="EMBL" id="MU858082">
    <property type="protein sequence ID" value="KAK4215236.1"/>
    <property type="molecule type" value="Genomic_DNA"/>
</dbReference>
<feature type="compositionally biased region" description="Basic and acidic residues" evidence="1">
    <location>
        <begin position="11"/>
        <end position="21"/>
    </location>
</feature>
<proteinExistence type="predicted"/>
<accession>A0AAN6YC13</accession>
<gene>
    <name evidence="2" type="ORF">QBC37DRAFT_459406</name>
</gene>
<organism evidence="2 3">
    <name type="scientific">Rhypophila decipiens</name>
    <dbReference type="NCBI Taxonomy" id="261697"/>
    <lineage>
        <taxon>Eukaryota</taxon>
        <taxon>Fungi</taxon>
        <taxon>Dikarya</taxon>
        <taxon>Ascomycota</taxon>
        <taxon>Pezizomycotina</taxon>
        <taxon>Sordariomycetes</taxon>
        <taxon>Sordariomycetidae</taxon>
        <taxon>Sordariales</taxon>
        <taxon>Naviculisporaceae</taxon>
        <taxon>Rhypophila</taxon>
    </lineage>
</organism>
<evidence type="ECO:0000256" key="1">
    <source>
        <dbReference type="SAM" id="MobiDB-lite"/>
    </source>
</evidence>
<feature type="region of interest" description="Disordered" evidence="1">
    <location>
        <begin position="1"/>
        <end position="22"/>
    </location>
</feature>
<reference evidence="2" key="2">
    <citation type="submission" date="2023-05" db="EMBL/GenBank/DDBJ databases">
        <authorList>
            <consortium name="Lawrence Berkeley National Laboratory"/>
            <person name="Steindorff A."/>
            <person name="Hensen N."/>
            <person name="Bonometti L."/>
            <person name="Westerberg I."/>
            <person name="Brannstrom I.O."/>
            <person name="Guillou S."/>
            <person name="Cros-Aarteil S."/>
            <person name="Calhoun S."/>
            <person name="Haridas S."/>
            <person name="Kuo A."/>
            <person name="Mondo S."/>
            <person name="Pangilinan J."/>
            <person name="Riley R."/>
            <person name="Labutti K."/>
            <person name="Andreopoulos B."/>
            <person name="Lipzen A."/>
            <person name="Chen C."/>
            <person name="Yanf M."/>
            <person name="Daum C."/>
            <person name="Ng V."/>
            <person name="Clum A."/>
            <person name="Ohm R."/>
            <person name="Martin F."/>
            <person name="Silar P."/>
            <person name="Natvig D."/>
            <person name="Lalanne C."/>
            <person name="Gautier V."/>
            <person name="Ament-Velasquez S.L."/>
            <person name="Kruys A."/>
            <person name="Hutchinson M.I."/>
            <person name="Powell A.J."/>
            <person name="Barry K."/>
            <person name="Miller A.N."/>
            <person name="Grigoriev I.V."/>
            <person name="Debuchy R."/>
            <person name="Gladieux P."/>
            <person name="Thoren M.H."/>
            <person name="Johannesson H."/>
        </authorList>
    </citation>
    <scope>NUCLEOTIDE SEQUENCE</scope>
    <source>
        <strain evidence="2">PSN293</strain>
    </source>
</reference>
<comment type="caution">
    <text evidence="2">The sequence shown here is derived from an EMBL/GenBank/DDBJ whole genome shotgun (WGS) entry which is preliminary data.</text>
</comment>
<evidence type="ECO:0000313" key="3">
    <source>
        <dbReference type="Proteomes" id="UP001301769"/>
    </source>
</evidence>
<protein>
    <submittedName>
        <fullName evidence="2">Uncharacterized protein</fullName>
    </submittedName>
</protein>